<feature type="chain" id="PRO_5013302445" description="Phosphorylated adapter RNA export protein" evidence="13">
    <location>
        <begin position="28"/>
        <end position="667"/>
    </location>
</feature>
<feature type="signal peptide" evidence="13">
    <location>
        <begin position="1"/>
        <end position="27"/>
    </location>
</feature>
<feature type="region of interest" description="Disordered" evidence="12">
    <location>
        <begin position="86"/>
        <end position="129"/>
    </location>
</feature>
<evidence type="ECO:0000256" key="9">
    <source>
        <dbReference type="ARBA" id="ARBA00023242"/>
    </source>
</evidence>
<organism evidence="15 16">
    <name type="scientific">Folsomia candida</name>
    <name type="common">Springtail</name>
    <dbReference type="NCBI Taxonomy" id="158441"/>
    <lineage>
        <taxon>Eukaryota</taxon>
        <taxon>Metazoa</taxon>
        <taxon>Ecdysozoa</taxon>
        <taxon>Arthropoda</taxon>
        <taxon>Hexapoda</taxon>
        <taxon>Collembola</taxon>
        <taxon>Entomobryomorpha</taxon>
        <taxon>Isotomoidea</taxon>
        <taxon>Isotomidae</taxon>
        <taxon>Proisotominae</taxon>
        <taxon>Folsomia</taxon>
    </lineage>
</organism>
<dbReference type="AlphaFoldDB" id="A0A226F6D2"/>
<dbReference type="InterPro" id="IPR038092">
    <property type="entry name" value="PHAX_RNA-binding_sf"/>
</dbReference>
<evidence type="ECO:0000313" key="15">
    <source>
        <dbReference type="EMBL" id="OXA65008.1"/>
    </source>
</evidence>
<comment type="subcellular location">
    <subcellularLocation>
        <location evidence="2">Cytoplasm</location>
    </subcellularLocation>
    <subcellularLocation>
        <location evidence="1">Nucleus</location>
    </subcellularLocation>
</comment>
<feature type="coiled-coil region" evidence="11">
    <location>
        <begin position="571"/>
        <end position="598"/>
    </location>
</feature>
<keyword evidence="13" id="KW-0732">Signal</keyword>
<evidence type="ECO:0000256" key="7">
    <source>
        <dbReference type="ARBA" id="ARBA00022884"/>
    </source>
</evidence>
<dbReference type="Proteomes" id="UP000198287">
    <property type="component" value="Unassembled WGS sequence"/>
</dbReference>
<keyword evidence="11" id="KW-0175">Coiled coil</keyword>
<feature type="region of interest" description="Disordered" evidence="12">
    <location>
        <begin position="234"/>
        <end position="294"/>
    </location>
</feature>
<dbReference type="GO" id="GO:0006408">
    <property type="term" value="P:snRNA export from nucleus"/>
    <property type="evidence" value="ECO:0007669"/>
    <property type="project" value="InterPro"/>
</dbReference>
<keyword evidence="7" id="KW-0694">RNA-binding</keyword>
<evidence type="ECO:0000256" key="6">
    <source>
        <dbReference type="ARBA" id="ARBA00022490"/>
    </source>
</evidence>
<evidence type="ECO:0000256" key="10">
    <source>
        <dbReference type="ARBA" id="ARBA00030834"/>
    </source>
</evidence>
<dbReference type="EMBL" id="LNIX01000001">
    <property type="protein sequence ID" value="OXA65008.1"/>
    <property type="molecule type" value="Genomic_DNA"/>
</dbReference>
<comment type="caution">
    <text evidence="15">The sequence shown here is derived from an EMBL/GenBank/DDBJ whole genome shotgun (WGS) entry which is preliminary data.</text>
</comment>
<evidence type="ECO:0000256" key="2">
    <source>
        <dbReference type="ARBA" id="ARBA00004496"/>
    </source>
</evidence>
<evidence type="ECO:0000256" key="11">
    <source>
        <dbReference type="SAM" id="Coils"/>
    </source>
</evidence>
<keyword evidence="6" id="KW-0963">Cytoplasm</keyword>
<feature type="compositionally biased region" description="Low complexity" evidence="12">
    <location>
        <begin position="110"/>
        <end position="123"/>
    </location>
</feature>
<feature type="domain" description="Phosphorylated adapter RNA export protein RNA-binding" evidence="14">
    <location>
        <begin position="484"/>
        <end position="561"/>
    </location>
</feature>
<evidence type="ECO:0000256" key="1">
    <source>
        <dbReference type="ARBA" id="ARBA00004123"/>
    </source>
</evidence>
<dbReference type="GO" id="GO:0005634">
    <property type="term" value="C:nucleus"/>
    <property type="evidence" value="ECO:0007669"/>
    <property type="project" value="UniProtKB-SubCell"/>
</dbReference>
<dbReference type="InterPro" id="IPR019385">
    <property type="entry name" value="PHAX_RNA-binding_domain"/>
</dbReference>
<comment type="similarity">
    <text evidence="3">Belongs to the PHAX family.</text>
</comment>
<keyword evidence="16" id="KW-1185">Reference proteome</keyword>
<reference evidence="15 16" key="1">
    <citation type="submission" date="2015-12" db="EMBL/GenBank/DDBJ databases">
        <title>The genome of Folsomia candida.</title>
        <authorList>
            <person name="Faddeeva A."/>
            <person name="Derks M.F."/>
            <person name="Anvar Y."/>
            <person name="Smit S."/>
            <person name="Van Straalen N."/>
            <person name="Roelofs D."/>
        </authorList>
    </citation>
    <scope>NUCLEOTIDE SEQUENCE [LARGE SCALE GENOMIC DNA]</scope>
    <source>
        <strain evidence="15 16">VU population</strain>
        <tissue evidence="15">Whole body</tissue>
    </source>
</reference>
<sequence>MGKTETIVRLLSAFAILQQVQLSLTLALNEDVASASNHGTTTEDKLGKVVKDPELGSEPSEEGRHFITRQTFSDTMEKIKCTFIDCPASPNEESSSPSPPTHEIDETHNSTTVKTTTSLVTSTPHPQSNVDSIDKNLVLTCVTERIDPLKSNYSGKALAPVLPLKYHTLFKMLDDDLEEGEISSDGDKDELSVDYEVLQRPVKGAESILGTQVVHNKLPAGSSRTMGIDPVYQSVSRPIRPAPVLQKLPDDDDDGLYDDKSSSSSEDSDDEYGPSGRKCRRMPMPVGGGSSSRIITDPNNVASSSANSLPLLAGNISCDTPMDIPSSNDAFKNHAATFQQKRKPNNIWSSVLQEEEATDILGKVNVEEYDDQHVLIDRGPETFSVKYKNRPPVRQRSDSSSVSSGGLTDDELEYLRGTSFKEQKESVVMDEGVEDDGEGFVEQFGRRPVKRRYNTKLRRQRKKRKNKLVNKMKKMGPAELGYYIAKKLDEAKHNLIINSIELIGKEAVIALFLKTTKIERLGGLMVMNQQRRRTAGGVFFYLLRGDPKFPKKIVDKIFAVDVQNQRVGKKRAHKEKRLKTMEKLEEKLVEEHQKLIEQGVKESTHQNLVDVNESSLSEGEDDDVDSDEFFATDQAPTYPPSAADMRSTIGYDDQDCLDIHCDSSDLM</sequence>
<feature type="region of interest" description="Disordered" evidence="12">
    <location>
        <begin position="384"/>
        <end position="408"/>
    </location>
</feature>
<dbReference type="OrthoDB" id="20573at2759"/>
<dbReference type="PANTHER" id="PTHR13135:SF0">
    <property type="entry name" value="PHOSPHORYLATED ADAPTER RNA EXPORT PROTEIN"/>
    <property type="match status" value="1"/>
</dbReference>
<evidence type="ECO:0000259" key="14">
    <source>
        <dbReference type="Pfam" id="PF10258"/>
    </source>
</evidence>
<dbReference type="PANTHER" id="PTHR13135">
    <property type="entry name" value="CYTOSOLIC RESINIFERATOXIN BINDING PROTEIN RBP-26"/>
    <property type="match status" value="1"/>
</dbReference>
<dbReference type="GO" id="GO:0005737">
    <property type="term" value="C:cytoplasm"/>
    <property type="evidence" value="ECO:0007669"/>
    <property type="project" value="UniProtKB-SubCell"/>
</dbReference>
<feature type="compositionally biased region" description="Acidic residues" evidence="12">
    <location>
        <begin position="618"/>
        <end position="630"/>
    </location>
</feature>
<keyword evidence="8" id="KW-0653">Protein transport</keyword>
<evidence type="ECO:0000256" key="4">
    <source>
        <dbReference type="ARBA" id="ARBA00016856"/>
    </source>
</evidence>
<evidence type="ECO:0000313" key="16">
    <source>
        <dbReference type="Proteomes" id="UP000198287"/>
    </source>
</evidence>
<name>A0A226F6D2_FOLCA</name>
<evidence type="ECO:0000256" key="12">
    <source>
        <dbReference type="SAM" id="MobiDB-lite"/>
    </source>
</evidence>
<keyword evidence="5" id="KW-0813">Transport</keyword>
<feature type="region of interest" description="Disordered" evidence="12">
    <location>
        <begin position="613"/>
        <end position="646"/>
    </location>
</feature>
<dbReference type="InterPro" id="IPR039047">
    <property type="entry name" value="PHAX"/>
</dbReference>
<proteinExistence type="inferred from homology"/>
<evidence type="ECO:0000256" key="13">
    <source>
        <dbReference type="SAM" id="SignalP"/>
    </source>
</evidence>
<dbReference type="Gene3D" id="1.10.10.1440">
    <property type="entry name" value="PHAX RNA-binding domain"/>
    <property type="match status" value="1"/>
</dbReference>
<dbReference type="Pfam" id="PF10258">
    <property type="entry name" value="PHAX_RNA-bd"/>
    <property type="match status" value="1"/>
</dbReference>
<evidence type="ECO:0000256" key="5">
    <source>
        <dbReference type="ARBA" id="ARBA00022448"/>
    </source>
</evidence>
<feature type="compositionally biased region" description="Low complexity" evidence="12">
    <location>
        <begin position="87"/>
        <end position="96"/>
    </location>
</feature>
<keyword evidence="9" id="KW-0539">Nucleus</keyword>
<accession>A0A226F6D2</accession>
<dbReference type="STRING" id="158441.A0A226F6D2"/>
<gene>
    <name evidence="15" type="ORF">Fcan01_02815</name>
</gene>
<dbReference type="GO" id="GO:0003723">
    <property type="term" value="F:RNA binding"/>
    <property type="evidence" value="ECO:0007669"/>
    <property type="project" value="UniProtKB-KW"/>
</dbReference>
<evidence type="ECO:0000256" key="8">
    <source>
        <dbReference type="ARBA" id="ARBA00022927"/>
    </source>
</evidence>
<dbReference type="GO" id="GO:0015031">
    <property type="term" value="P:protein transport"/>
    <property type="evidence" value="ECO:0007669"/>
    <property type="project" value="UniProtKB-KW"/>
</dbReference>
<evidence type="ECO:0000256" key="3">
    <source>
        <dbReference type="ARBA" id="ARBA00006094"/>
    </source>
</evidence>
<protein>
    <recommendedName>
        <fullName evidence="4">Phosphorylated adapter RNA export protein</fullName>
    </recommendedName>
    <alternativeName>
        <fullName evidence="10">RNA U small nuclear RNA export adapter protein</fullName>
    </alternativeName>
</protein>